<evidence type="ECO:0000313" key="13">
    <source>
        <dbReference type="EMBL" id="WMC86939.1"/>
    </source>
</evidence>
<comment type="similarity">
    <text evidence="10">Belongs to the ABC transporter superfamily. Drug exporter-1 (DrugE1) (TC 3.A.1.105) family.</text>
</comment>
<dbReference type="InterPro" id="IPR005894">
    <property type="entry name" value="DrrA"/>
</dbReference>
<evidence type="ECO:0000256" key="4">
    <source>
        <dbReference type="ARBA" id="ARBA00022475"/>
    </source>
</evidence>
<dbReference type="GO" id="GO:0008559">
    <property type="term" value="F:ABC-type xenobiotic transporter activity"/>
    <property type="evidence" value="ECO:0007669"/>
    <property type="project" value="UniProtKB-EC"/>
</dbReference>
<evidence type="ECO:0000256" key="6">
    <source>
        <dbReference type="ARBA" id="ARBA00022840"/>
    </source>
</evidence>
<protein>
    <recommendedName>
        <fullName evidence="2">ABC-type xenobiotic transporter</fullName>
        <ecNumber evidence="2">7.6.2.2</ecNumber>
    </recommendedName>
</protein>
<dbReference type="InterPro" id="IPR050763">
    <property type="entry name" value="ABC_transporter_ATP-binding"/>
</dbReference>
<feature type="region of interest" description="Disordered" evidence="11">
    <location>
        <begin position="311"/>
        <end position="337"/>
    </location>
</feature>
<dbReference type="SUPFAM" id="SSF52540">
    <property type="entry name" value="P-loop containing nucleoside triphosphate hydrolases"/>
    <property type="match status" value="1"/>
</dbReference>
<keyword evidence="8" id="KW-0472">Membrane</keyword>
<dbReference type="Pfam" id="PF00005">
    <property type="entry name" value="ABC_tran"/>
    <property type="match status" value="1"/>
</dbReference>
<sequence length="337" mass="36358">MTHPAIAAYGLRKSYGDKTVLDGVDLTVPEGTIFSLLGPNGAGKTTAVKILSTLVTADAGDIRVGGHDLATDPQAVRAAIGVTGQFSAVDGLITGEENMLLMADLHHLSRREGRRVATELLERFDLTDAARKPASTYSGGMKRRLDIAMTLVGDPRIIFLDEPTTGLDPRSRHNMWQIIRELVAGGVTVFLTTQYLEEADELADRIAVLHGGRIAAEGTAEELKRMIPGGHVRLRFTDPAVYRTAVSALREAAYDDETLAVQIPSDGSQRDLRSVLDRLDAAGIEADELTVHTPDLDDVFFALTGSAAVPAQTDRTDQADQAVQTDRTDQTEETTVR</sequence>
<gene>
    <name evidence="13" type="ORF">P7W03_15820</name>
</gene>
<dbReference type="GeneID" id="90943522"/>
<dbReference type="PROSITE" id="PS50893">
    <property type="entry name" value="ABC_TRANSPORTER_2"/>
    <property type="match status" value="1"/>
</dbReference>
<evidence type="ECO:0000256" key="3">
    <source>
        <dbReference type="ARBA" id="ARBA00022448"/>
    </source>
</evidence>
<dbReference type="FunFam" id="3.40.50.300:FF:000589">
    <property type="entry name" value="ABC transporter, ATP-binding subunit"/>
    <property type="match status" value="1"/>
</dbReference>
<dbReference type="InterPro" id="IPR003593">
    <property type="entry name" value="AAA+_ATPase"/>
</dbReference>
<dbReference type="RefSeq" id="WP_270882423.1">
    <property type="nucleotide sequence ID" value="NZ_CP121271.1"/>
</dbReference>
<evidence type="ECO:0000256" key="2">
    <source>
        <dbReference type="ARBA" id="ARBA00012191"/>
    </source>
</evidence>
<dbReference type="PANTHER" id="PTHR42711">
    <property type="entry name" value="ABC TRANSPORTER ATP-BINDING PROTEIN"/>
    <property type="match status" value="1"/>
</dbReference>
<evidence type="ECO:0000256" key="11">
    <source>
        <dbReference type="SAM" id="MobiDB-lite"/>
    </source>
</evidence>
<evidence type="ECO:0000256" key="1">
    <source>
        <dbReference type="ARBA" id="ARBA00004413"/>
    </source>
</evidence>
<evidence type="ECO:0000256" key="7">
    <source>
        <dbReference type="ARBA" id="ARBA00022967"/>
    </source>
</evidence>
<dbReference type="PANTHER" id="PTHR42711:SF19">
    <property type="entry name" value="DOXORUBICIN RESISTANCE ATP-BINDING PROTEIN DRRA"/>
    <property type="match status" value="1"/>
</dbReference>
<feature type="compositionally biased region" description="Basic and acidic residues" evidence="11">
    <location>
        <begin position="326"/>
        <end position="337"/>
    </location>
</feature>
<evidence type="ECO:0000256" key="8">
    <source>
        <dbReference type="ARBA" id="ARBA00023136"/>
    </source>
</evidence>
<dbReference type="GO" id="GO:0005524">
    <property type="term" value="F:ATP binding"/>
    <property type="evidence" value="ECO:0007669"/>
    <property type="project" value="UniProtKB-KW"/>
</dbReference>
<feature type="domain" description="ABC transporter" evidence="12">
    <location>
        <begin position="6"/>
        <end position="236"/>
    </location>
</feature>
<dbReference type="InterPro" id="IPR017871">
    <property type="entry name" value="ABC_transporter-like_CS"/>
</dbReference>
<dbReference type="PROSITE" id="PS00211">
    <property type="entry name" value="ABC_TRANSPORTER_1"/>
    <property type="match status" value="1"/>
</dbReference>
<dbReference type="Proteomes" id="UP001231701">
    <property type="component" value="Chromosome"/>
</dbReference>
<dbReference type="GO" id="GO:0046677">
    <property type="term" value="P:response to antibiotic"/>
    <property type="evidence" value="ECO:0007669"/>
    <property type="project" value="UniProtKB-KW"/>
</dbReference>
<dbReference type="InterPro" id="IPR003439">
    <property type="entry name" value="ABC_transporter-like_ATP-bd"/>
</dbReference>
<evidence type="ECO:0000256" key="10">
    <source>
        <dbReference type="ARBA" id="ARBA00049985"/>
    </source>
</evidence>
<evidence type="ECO:0000259" key="12">
    <source>
        <dbReference type="PROSITE" id="PS50893"/>
    </source>
</evidence>
<evidence type="ECO:0000256" key="5">
    <source>
        <dbReference type="ARBA" id="ARBA00022741"/>
    </source>
</evidence>
<proteinExistence type="inferred from homology"/>
<dbReference type="SMART" id="SM00382">
    <property type="entry name" value="AAA"/>
    <property type="match status" value="1"/>
</dbReference>
<dbReference type="GO" id="GO:0016887">
    <property type="term" value="F:ATP hydrolysis activity"/>
    <property type="evidence" value="ECO:0007669"/>
    <property type="project" value="InterPro"/>
</dbReference>
<keyword evidence="9" id="KW-0046">Antibiotic resistance</keyword>
<comment type="subcellular location">
    <subcellularLocation>
        <location evidence="1">Cell membrane</location>
        <topology evidence="1">Peripheral membrane protein</topology>
        <orientation evidence="1">Cytoplasmic side</orientation>
    </subcellularLocation>
</comment>
<organism evidence="13 14">
    <name type="scientific">Streptomyces rochei</name>
    <name type="common">Streptomyces parvullus</name>
    <dbReference type="NCBI Taxonomy" id="1928"/>
    <lineage>
        <taxon>Bacteria</taxon>
        <taxon>Bacillati</taxon>
        <taxon>Actinomycetota</taxon>
        <taxon>Actinomycetes</taxon>
        <taxon>Kitasatosporales</taxon>
        <taxon>Streptomycetaceae</taxon>
        <taxon>Streptomyces</taxon>
        <taxon>Streptomyces rochei group</taxon>
    </lineage>
</organism>
<dbReference type="GO" id="GO:0005886">
    <property type="term" value="C:plasma membrane"/>
    <property type="evidence" value="ECO:0007669"/>
    <property type="project" value="UniProtKB-SubCell"/>
</dbReference>
<dbReference type="Gene3D" id="3.40.50.300">
    <property type="entry name" value="P-loop containing nucleotide triphosphate hydrolases"/>
    <property type="match status" value="1"/>
</dbReference>
<dbReference type="EC" id="7.6.2.2" evidence="2"/>
<keyword evidence="3" id="KW-0813">Transport</keyword>
<accession>A0AAX3ZI76</accession>
<keyword evidence="7" id="KW-1278">Translocase</keyword>
<name>A0AAX3ZI76_STRRO</name>
<reference evidence="13" key="1">
    <citation type="submission" date="2023-03" db="EMBL/GenBank/DDBJ databases">
        <title>Borrelidin-producing and root-colonizing Streptomyces rochei is a potent biopesticide for soil-borne oomycete-caused plant diseases.</title>
        <authorList>
            <person name="Zhou D."/>
            <person name="Wang X."/>
            <person name="Navarro-Munoz J.C."/>
            <person name="Li W."/>
            <person name="Li J."/>
            <person name="Jiu M."/>
            <person name="Deng S."/>
            <person name="Ye Y."/>
            <person name="Daly P."/>
            <person name="Wei L."/>
        </authorList>
    </citation>
    <scope>NUCLEOTIDE SEQUENCE</scope>
    <source>
        <strain evidence="13">JK1</strain>
    </source>
</reference>
<keyword evidence="5" id="KW-0547">Nucleotide-binding</keyword>
<dbReference type="NCBIfam" id="TIGR01188">
    <property type="entry name" value="drrA"/>
    <property type="match status" value="1"/>
</dbReference>
<dbReference type="InterPro" id="IPR027417">
    <property type="entry name" value="P-loop_NTPase"/>
</dbReference>
<dbReference type="AlphaFoldDB" id="A0AAX3ZI76"/>
<dbReference type="GO" id="GO:1900753">
    <property type="term" value="P:doxorubicin transport"/>
    <property type="evidence" value="ECO:0007669"/>
    <property type="project" value="InterPro"/>
</dbReference>
<keyword evidence="6 13" id="KW-0067">ATP-binding</keyword>
<dbReference type="GO" id="GO:0043215">
    <property type="term" value="P:daunorubicin transport"/>
    <property type="evidence" value="ECO:0007669"/>
    <property type="project" value="InterPro"/>
</dbReference>
<keyword evidence="4" id="KW-1003">Cell membrane</keyword>
<dbReference type="EMBL" id="CP121271">
    <property type="protein sequence ID" value="WMC86939.1"/>
    <property type="molecule type" value="Genomic_DNA"/>
</dbReference>
<evidence type="ECO:0000313" key="14">
    <source>
        <dbReference type="Proteomes" id="UP001231701"/>
    </source>
</evidence>
<evidence type="ECO:0000256" key="9">
    <source>
        <dbReference type="ARBA" id="ARBA00023251"/>
    </source>
</evidence>